<accession>A0AAV2T5T1</accession>
<protein>
    <submittedName>
        <fullName evidence="2">Uncharacterized protein</fullName>
    </submittedName>
</protein>
<dbReference type="AlphaFoldDB" id="A0AAV2T5T1"/>
<proteinExistence type="predicted"/>
<organism evidence="2 3">
    <name type="scientific">Calicophoron daubneyi</name>
    <name type="common">Rumen fluke</name>
    <name type="synonym">Paramphistomum daubneyi</name>
    <dbReference type="NCBI Taxonomy" id="300641"/>
    <lineage>
        <taxon>Eukaryota</taxon>
        <taxon>Metazoa</taxon>
        <taxon>Spiralia</taxon>
        <taxon>Lophotrochozoa</taxon>
        <taxon>Platyhelminthes</taxon>
        <taxon>Trematoda</taxon>
        <taxon>Digenea</taxon>
        <taxon>Plagiorchiida</taxon>
        <taxon>Pronocephalata</taxon>
        <taxon>Paramphistomoidea</taxon>
        <taxon>Paramphistomidae</taxon>
        <taxon>Calicophoron</taxon>
    </lineage>
</organism>
<evidence type="ECO:0000313" key="2">
    <source>
        <dbReference type="EMBL" id="CAL5132261.1"/>
    </source>
</evidence>
<reference evidence="2" key="1">
    <citation type="submission" date="2024-06" db="EMBL/GenBank/DDBJ databases">
        <authorList>
            <person name="Liu X."/>
            <person name="Lenzi L."/>
            <person name="Haldenby T S."/>
            <person name="Uol C."/>
        </authorList>
    </citation>
    <scope>NUCLEOTIDE SEQUENCE</scope>
</reference>
<comment type="caution">
    <text evidence="2">The sequence shown here is derived from an EMBL/GenBank/DDBJ whole genome shotgun (WGS) entry which is preliminary data.</text>
</comment>
<dbReference type="Proteomes" id="UP001497525">
    <property type="component" value="Unassembled WGS sequence"/>
</dbReference>
<evidence type="ECO:0000313" key="3">
    <source>
        <dbReference type="Proteomes" id="UP001497525"/>
    </source>
</evidence>
<sequence>MPCRPHYTTVRFNKRPTSVTTQKGDSVNREFSSMRCNSVDKAVGTSTNEYYICYAPMRLPRARGYNYRNLLVSYWLPIAQTGKNRDPQKKACWSQATTSGDIGESMTTWEPEQENAAVLNNRSEDSWKSKEPS</sequence>
<gene>
    <name evidence="2" type="ORF">CDAUBV1_LOCUS5101</name>
</gene>
<evidence type="ECO:0000256" key="1">
    <source>
        <dbReference type="SAM" id="MobiDB-lite"/>
    </source>
</evidence>
<feature type="compositionally biased region" description="Basic and acidic residues" evidence="1">
    <location>
        <begin position="122"/>
        <end position="133"/>
    </location>
</feature>
<dbReference type="EMBL" id="CAXLJL010000123">
    <property type="protein sequence ID" value="CAL5132261.1"/>
    <property type="molecule type" value="Genomic_DNA"/>
</dbReference>
<name>A0AAV2T5T1_CALDB</name>
<feature type="compositionally biased region" description="Polar residues" evidence="1">
    <location>
        <begin position="94"/>
        <end position="110"/>
    </location>
</feature>
<feature type="region of interest" description="Disordered" evidence="1">
    <location>
        <begin position="83"/>
        <end position="133"/>
    </location>
</feature>